<accession>A0A7E5A1U8</accession>
<evidence type="ECO:0000313" key="5">
    <source>
        <dbReference type="WBParaSite" id="Pan_g8678.t1"/>
    </source>
</evidence>
<dbReference type="InterPro" id="IPR011001">
    <property type="entry name" value="Saposin-like"/>
</dbReference>
<dbReference type="InterPro" id="IPR008139">
    <property type="entry name" value="SaposinB_dom"/>
</dbReference>
<dbReference type="AlphaFoldDB" id="A0A7E5A1U8"/>
<keyword evidence="2" id="KW-0732">Signal</keyword>
<keyword evidence="1" id="KW-1015">Disulfide bond</keyword>
<dbReference type="Gene3D" id="1.10.225.10">
    <property type="entry name" value="Saposin-like"/>
    <property type="match status" value="1"/>
</dbReference>
<dbReference type="SMART" id="SM00741">
    <property type="entry name" value="SapB"/>
    <property type="match status" value="1"/>
</dbReference>
<feature type="signal peptide" evidence="2">
    <location>
        <begin position="1"/>
        <end position="16"/>
    </location>
</feature>
<proteinExistence type="predicted"/>
<evidence type="ECO:0000259" key="3">
    <source>
        <dbReference type="PROSITE" id="PS50015"/>
    </source>
</evidence>
<reference evidence="4" key="1">
    <citation type="journal article" date="2013" name="Genetics">
        <title>The draft genome and transcriptome of Panagrellus redivivus are shaped by the harsh demands of a free-living lifestyle.</title>
        <authorList>
            <person name="Srinivasan J."/>
            <person name="Dillman A.R."/>
            <person name="Macchietto M.G."/>
            <person name="Heikkinen L."/>
            <person name="Lakso M."/>
            <person name="Fracchia K.M."/>
            <person name="Antoshechkin I."/>
            <person name="Mortazavi A."/>
            <person name="Wong G."/>
            <person name="Sternberg P.W."/>
        </authorList>
    </citation>
    <scope>NUCLEOTIDE SEQUENCE [LARGE SCALE GENOMIC DNA]</scope>
    <source>
        <strain evidence="4">MT8872</strain>
    </source>
</reference>
<feature type="domain" description="Saposin B-type" evidence="3">
    <location>
        <begin position="17"/>
        <end position="98"/>
    </location>
</feature>
<feature type="chain" id="PRO_5028929868" evidence="2">
    <location>
        <begin position="17"/>
        <end position="98"/>
    </location>
</feature>
<evidence type="ECO:0000256" key="2">
    <source>
        <dbReference type="SAM" id="SignalP"/>
    </source>
</evidence>
<evidence type="ECO:0000313" key="4">
    <source>
        <dbReference type="Proteomes" id="UP000492821"/>
    </source>
</evidence>
<sequence length="98" mass="10581">MKVLFVLFCLVAFTYAANPLCTMCTNIIDDVKASYNNDFSGVTADELKPKLEDECAKYASGIQATMCKSLVDQDAALLLSDLQAGKTSVEVCQKGNLC</sequence>
<keyword evidence="4" id="KW-1185">Reference proteome</keyword>
<reference evidence="5" key="2">
    <citation type="submission" date="2020-10" db="UniProtKB">
        <authorList>
            <consortium name="WormBaseParasite"/>
        </authorList>
    </citation>
    <scope>IDENTIFICATION</scope>
</reference>
<protein>
    <submittedName>
        <fullName evidence="5">Saposin B-type domain-containing protein</fullName>
    </submittedName>
</protein>
<dbReference type="WBParaSite" id="Pan_g8678.t1">
    <property type="protein sequence ID" value="Pan_g8678.t1"/>
    <property type="gene ID" value="Pan_g8678"/>
</dbReference>
<organism evidence="4 5">
    <name type="scientific">Panagrellus redivivus</name>
    <name type="common">Microworm</name>
    <dbReference type="NCBI Taxonomy" id="6233"/>
    <lineage>
        <taxon>Eukaryota</taxon>
        <taxon>Metazoa</taxon>
        <taxon>Ecdysozoa</taxon>
        <taxon>Nematoda</taxon>
        <taxon>Chromadorea</taxon>
        <taxon>Rhabditida</taxon>
        <taxon>Tylenchina</taxon>
        <taxon>Panagrolaimomorpha</taxon>
        <taxon>Panagrolaimoidea</taxon>
        <taxon>Panagrolaimidae</taxon>
        <taxon>Panagrellus</taxon>
    </lineage>
</organism>
<dbReference type="Proteomes" id="UP000492821">
    <property type="component" value="Unassembled WGS sequence"/>
</dbReference>
<dbReference type="PROSITE" id="PS50015">
    <property type="entry name" value="SAP_B"/>
    <property type="match status" value="1"/>
</dbReference>
<dbReference type="SUPFAM" id="SSF47862">
    <property type="entry name" value="Saposin"/>
    <property type="match status" value="1"/>
</dbReference>
<name>A0A7E5A1U8_PANRE</name>
<evidence type="ECO:0000256" key="1">
    <source>
        <dbReference type="ARBA" id="ARBA00023157"/>
    </source>
</evidence>